<name>A0A5J6WP56_MORMI</name>
<dbReference type="OrthoDB" id="345413at2"/>
<sequence>MLAIPLPFVMSLLLVIIAILLFTKLPIEGKIPSLFIILCAVSTLVVGLRWTSDVAIFRFLQPIFASFLPVTAWYIFAKAHYRGRISLLHLLGPIVITVCSFWFQFWIDAIDVILTMLYLGYGALLIRYSFSIPEDVRLCDAERVVLAERIAGIMLLVSACIDGVLSLDFIVYGGEHALYILSLSYLLLIPTVVVGVIIVGFSTFRAEPETLSDSQPNYSTDGRIDSPLKSVRLSELDAKNIVHKIDALMQEQEAFRDPNLTLGRLSRKIGTPARQVSMAVNQVCAMNISKVLNEYRITYAKKLLISSEDSITDIYLSSGFQTKSNFNREFVRITGKTPSVYRYDTAVILVK</sequence>
<keyword evidence="4" id="KW-0472">Membrane</keyword>
<dbReference type="SUPFAM" id="SSF46689">
    <property type="entry name" value="Homeodomain-like"/>
    <property type="match status" value="1"/>
</dbReference>
<feature type="transmembrane region" description="Helical" evidence="4">
    <location>
        <begin position="6"/>
        <end position="22"/>
    </location>
</feature>
<dbReference type="GO" id="GO:0043565">
    <property type="term" value="F:sequence-specific DNA binding"/>
    <property type="evidence" value="ECO:0007669"/>
    <property type="project" value="InterPro"/>
</dbReference>
<reference evidence="6 7" key="1">
    <citation type="submission" date="2019-09" db="EMBL/GenBank/DDBJ databases">
        <title>Hybrid Assembly of the complete Genome of the Deep-Sea Bacterium Moritella marina from long Nanopore and Illumina reads.</title>
        <authorList>
            <person name="Magin S."/>
            <person name="Georgoulis A."/>
            <person name="Papadimitriou K."/>
            <person name="Iliakis G."/>
            <person name="Vorgias C.E."/>
        </authorList>
    </citation>
    <scope>NUCLEOTIDE SEQUENCE [LARGE SCALE GENOMIC DNA]</scope>
    <source>
        <strain evidence="6 7">MP-1</strain>
    </source>
</reference>
<keyword evidence="4" id="KW-1133">Transmembrane helix</keyword>
<organism evidence="6 7">
    <name type="scientific">Moritella marina ATCC 15381</name>
    <dbReference type="NCBI Taxonomy" id="1202962"/>
    <lineage>
        <taxon>Bacteria</taxon>
        <taxon>Pseudomonadati</taxon>
        <taxon>Pseudomonadota</taxon>
        <taxon>Gammaproteobacteria</taxon>
        <taxon>Alteromonadales</taxon>
        <taxon>Moritellaceae</taxon>
        <taxon>Moritella</taxon>
    </lineage>
</organism>
<evidence type="ECO:0000313" key="7">
    <source>
        <dbReference type="Proteomes" id="UP000327424"/>
    </source>
</evidence>
<dbReference type="Proteomes" id="UP000327424">
    <property type="component" value="Chromosome"/>
</dbReference>
<feature type="transmembrane region" description="Helical" evidence="4">
    <location>
        <begin position="56"/>
        <end position="76"/>
    </location>
</feature>
<feature type="transmembrane region" description="Helical" evidence="4">
    <location>
        <begin position="178"/>
        <end position="201"/>
    </location>
</feature>
<feature type="transmembrane region" description="Helical" evidence="4">
    <location>
        <begin position="150"/>
        <end position="172"/>
    </location>
</feature>
<feature type="domain" description="HTH araC/xylS-type" evidence="5">
    <location>
        <begin position="239"/>
        <end position="344"/>
    </location>
</feature>
<dbReference type="GO" id="GO:0003700">
    <property type="term" value="F:DNA-binding transcription factor activity"/>
    <property type="evidence" value="ECO:0007669"/>
    <property type="project" value="InterPro"/>
</dbReference>
<feature type="transmembrane region" description="Helical" evidence="4">
    <location>
        <begin position="88"/>
        <end position="107"/>
    </location>
</feature>
<feature type="transmembrane region" description="Helical" evidence="4">
    <location>
        <begin position="34"/>
        <end position="50"/>
    </location>
</feature>
<dbReference type="Gene3D" id="1.10.10.60">
    <property type="entry name" value="Homeodomain-like"/>
    <property type="match status" value="1"/>
</dbReference>
<dbReference type="PROSITE" id="PS01124">
    <property type="entry name" value="HTH_ARAC_FAMILY_2"/>
    <property type="match status" value="1"/>
</dbReference>
<keyword evidence="3" id="KW-0804">Transcription</keyword>
<evidence type="ECO:0000259" key="5">
    <source>
        <dbReference type="PROSITE" id="PS01124"/>
    </source>
</evidence>
<keyword evidence="1" id="KW-0805">Transcription regulation</keyword>
<accession>A0A5J6WP56</accession>
<dbReference type="SMART" id="SM00342">
    <property type="entry name" value="HTH_ARAC"/>
    <property type="match status" value="1"/>
</dbReference>
<dbReference type="EMBL" id="CP044399">
    <property type="protein sequence ID" value="QFI39949.1"/>
    <property type="molecule type" value="Genomic_DNA"/>
</dbReference>
<dbReference type="KEGG" id="mmaa:FR932_20080"/>
<keyword evidence="4" id="KW-0812">Transmembrane</keyword>
<evidence type="ECO:0000256" key="4">
    <source>
        <dbReference type="SAM" id="Phobius"/>
    </source>
</evidence>
<dbReference type="Pfam" id="PF12833">
    <property type="entry name" value="HTH_18"/>
    <property type="match status" value="1"/>
</dbReference>
<evidence type="ECO:0000256" key="3">
    <source>
        <dbReference type="ARBA" id="ARBA00023163"/>
    </source>
</evidence>
<evidence type="ECO:0000313" key="6">
    <source>
        <dbReference type="EMBL" id="QFI39949.1"/>
    </source>
</evidence>
<dbReference type="AlphaFoldDB" id="A0A5J6WP56"/>
<dbReference type="InterPro" id="IPR018060">
    <property type="entry name" value="HTH_AraC"/>
</dbReference>
<evidence type="ECO:0000256" key="1">
    <source>
        <dbReference type="ARBA" id="ARBA00023015"/>
    </source>
</evidence>
<proteinExistence type="predicted"/>
<dbReference type="PANTHER" id="PTHR43280">
    <property type="entry name" value="ARAC-FAMILY TRANSCRIPTIONAL REGULATOR"/>
    <property type="match status" value="1"/>
</dbReference>
<dbReference type="InterPro" id="IPR009057">
    <property type="entry name" value="Homeodomain-like_sf"/>
</dbReference>
<keyword evidence="7" id="KW-1185">Reference proteome</keyword>
<evidence type="ECO:0000256" key="2">
    <source>
        <dbReference type="ARBA" id="ARBA00023125"/>
    </source>
</evidence>
<feature type="transmembrane region" description="Helical" evidence="4">
    <location>
        <begin position="113"/>
        <end position="130"/>
    </location>
</feature>
<keyword evidence="2" id="KW-0238">DNA-binding</keyword>
<protein>
    <submittedName>
        <fullName evidence="6">Helix-turn-helix transcriptional regulator</fullName>
    </submittedName>
</protein>
<gene>
    <name evidence="6" type="ORF">FR932_20080</name>
</gene>
<dbReference type="PANTHER" id="PTHR43280:SF29">
    <property type="entry name" value="ARAC-FAMILY TRANSCRIPTIONAL REGULATOR"/>
    <property type="match status" value="1"/>
</dbReference>